<dbReference type="PANTHER" id="PTHR23026">
    <property type="entry name" value="NADPH NITROREDUCTASE"/>
    <property type="match status" value="1"/>
</dbReference>
<dbReference type="InterPro" id="IPR050627">
    <property type="entry name" value="Nitroreductase/BluB"/>
</dbReference>
<dbReference type="GO" id="GO:0046857">
    <property type="term" value="F:oxidoreductase activity, acting on other nitrogenous compounds as donors, with NAD or NADP as acceptor"/>
    <property type="evidence" value="ECO:0007669"/>
    <property type="project" value="TreeGrafter"/>
</dbReference>
<evidence type="ECO:0000256" key="1">
    <source>
        <dbReference type="ARBA" id="ARBA00023027"/>
    </source>
</evidence>
<dbReference type="PANTHER" id="PTHR23026:SF125">
    <property type="entry name" value="OXYGEN-INSENSITIVE NAD(P)H NITROREDUCTASE"/>
    <property type="match status" value="1"/>
</dbReference>
<reference evidence="3 4" key="1">
    <citation type="submission" date="2010-08" db="EMBL/GenBank/DDBJ databases">
        <authorList>
            <person name="Weinstock G."/>
            <person name="Sodergren E."/>
            <person name="Clifton S."/>
            <person name="Fulton L."/>
            <person name="Fulton B."/>
            <person name="Courtney L."/>
            <person name="Fronick C."/>
            <person name="Harrison M."/>
            <person name="Strong C."/>
            <person name="Farmer C."/>
            <person name="Delahaunty K."/>
            <person name="Markovic C."/>
            <person name="Hall O."/>
            <person name="Minx P."/>
            <person name="Tomlinson C."/>
            <person name="Mitreva M."/>
            <person name="Hou S."/>
            <person name="Chen J."/>
            <person name="Wollam A."/>
            <person name="Pepin K.H."/>
            <person name="Johnson M."/>
            <person name="Bhonagiri V."/>
            <person name="Zhang X."/>
            <person name="Suruliraj S."/>
            <person name="Warren W."/>
            <person name="Chinwalla A."/>
            <person name="Mardis E.R."/>
            <person name="Wilson R.K."/>
        </authorList>
    </citation>
    <scope>NUCLEOTIDE SEQUENCE [LARGE SCALE GENOMIC DNA]</scope>
    <source>
        <strain evidence="3 4">F0359</strain>
    </source>
</reference>
<dbReference type="InterPro" id="IPR029479">
    <property type="entry name" value="Nitroreductase"/>
</dbReference>
<dbReference type="GO" id="GO:0046256">
    <property type="term" value="P:2,4,6-trinitrotoluene catabolic process"/>
    <property type="evidence" value="ECO:0007669"/>
    <property type="project" value="TreeGrafter"/>
</dbReference>
<organism evidence="3 4">
    <name type="scientific">Megasphaera micronuciformis F0359</name>
    <dbReference type="NCBI Taxonomy" id="706434"/>
    <lineage>
        <taxon>Bacteria</taxon>
        <taxon>Bacillati</taxon>
        <taxon>Bacillota</taxon>
        <taxon>Negativicutes</taxon>
        <taxon>Veillonellales</taxon>
        <taxon>Veillonellaceae</taxon>
        <taxon>Megasphaera</taxon>
    </lineage>
</organism>
<comment type="caution">
    <text evidence="3">The sequence shown here is derived from an EMBL/GenBank/DDBJ whole genome shotgun (WGS) entry which is preliminary data.</text>
</comment>
<dbReference type="CDD" id="cd02136">
    <property type="entry name" value="PnbA_NfnB-like"/>
    <property type="match status" value="1"/>
</dbReference>
<dbReference type="STRING" id="706434.HMPREF9429_01151"/>
<evidence type="ECO:0000259" key="2">
    <source>
        <dbReference type="Pfam" id="PF00881"/>
    </source>
</evidence>
<feature type="domain" description="Nitroreductase" evidence="2">
    <location>
        <begin position="79"/>
        <end position="158"/>
    </location>
</feature>
<dbReference type="AlphaFoldDB" id="E2ZBY1"/>
<feature type="domain" description="Nitroreductase" evidence="2">
    <location>
        <begin position="11"/>
        <end position="65"/>
    </location>
</feature>
<name>E2ZBY1_9FIRM</name>
<dbReference type="InterPro" id="IPR000415">
    <property type="entry name" value="Nitroreductase-like"/>
</dbReference>
<evidence type="ECO:0000313" key="3">
    <source>
        <dbReference type="EMBL" id="EFQ03968.1"/>
    </source>
</evidence>
<dbReference type="Proteomes" id="UP000003195">
    <property type="component" value="Unassembled WGS sequence"/>
</dbReference>
<dbReference type="HOGENOM" id="CLU_070764_7_0_9"/>
<keyword evidence="1" id="KW-0520">NAD</keyword>
<proteinExistence type="predicted"/>
<accession>E2ZBY1</accession>
<evidence type="ECO:0000313" key="4">
    <source>
        <dbReference type="Proteomes" id="UP000003195"/>
    </source>
</evidence>
<dbReference type="EMBL" id="AECS01000037">
    <property type="protein sequence ID" value="EFQ03968.1"/>
    <property type="molecule type" value="Genomic_DNA"/>
</dbReference>
<dbReference type="SUPFAM" id="SSF55469">
    <property type="entry name" value="FMN-dependent nitroreductase-like"/>
    <property type="match status" value="1"/>
</dbReference>
<dbReference type="Gene3D" id="3.40.109.10">
    <property type="entry name" value="NADH Oxidase"/>
    <property type="match status" value="1"/>
</dbReference>
<dbReference type="GO" id="GO:0005829">
    <property type="term" value="C:cytosol"/>
    <property type="evidence" value="ECO:0007669"/>
    <property type="project" value="TreeGrafter"/>
</dbReference>
<sequence>MRVMNDVIKVLKERRSVRKFKGDMPPKDLVDEVIEAGLYAPSGKGQQAAIVIAVTNMDVRERLRKDNVKIGGWQDDFDPFYGAPVILIVLGKKDWPTHVYDGSLVMGNLMNAAQAVGLGSIWIHRAKEEFEMSEYKQLLLDLGIDGEWEGIGHCALGYADGPVAEAAPRKDSRVYRVE</sequence>
<protein>
    <submittedName>
        <fullName evidence="3">Nitroreductase family protein</fullName>
    </submittedName>
</protein>
<dbReference type="eggNOG" id="COG0778">
    <property type="taxonomic scope" value="Bacteria"/>
</dbReference>
<gene>
    <name evidence="3" type="ORF">HMPREF9429_01151</name>
</gene>
<dbReference type="Pfam" id="PF00881">
    <property type="entry name" value="Nitroreductase"/>
    <property type="match status" value="2"/>
</dbReference>
<keyword evidence="4" id="KW-1185">Reference proteome</keyword>